<reference evidence="9" key="1">
    <citation type="submission" date="2022-07" db="EMBL/GenBank/DDBJ databases">
        <title>Phylogenomic reconstructions and comparative analyses of Kickxellomycotina fungi.</title>
        <authorList>
            <person name="Reynolds N.K."/>
            <person name="Stajich J.E."/>
            <person name="Barry K."/>
            <person name="Grigoriev I.V."/>
            <person name="Crous P."/>
            <person name="Smith M.E."/>
        </authorList>
    </citation>
    <scope>NUCLEOTIDE SEQUENCE</scope>
    <source>
        <strain evidence="9">NRRL 3115</strain>
    </source>
</reference>
<evidence type="ECO:0000256" key="1">
    <source>
        <dbReference type="ARBA" id="ARBA00004123"/>
    </source>
</evidence>
<name>A0A9W8KWC7_9FUNG</name>
<dbReference type="Pfam" id="PF21913">
    <property type="entry name" value="ORC6_2nd"/>
    <property type="match status" value="1"/>
</dbReference>
<proteinExistence type="inferred from homology"/>
<evidence type="ECO:0000256" key="4">
    <source>
        <dbReference type="ARBA" id="ARBA00023125"/>
    </source>
</evidence>
<feature type="domain" description="ORC6 first cyclin-like" evidence="7">
    <location>
        <begin position="9"/>
        <end position="93"/>
    </location>
</feature>
<dbReference type="GO" id="GO:0006270">
    <property type="term" value="P:DNA replication initiation"/>
    <property type="evidence" value="ECO:0007669"/>
    <property type="project" value="TreeGrafter"/>
</dbReference>
<dbReference type="OrthoDB" id="5552484at2759"/>
<comment type="similarity">
    <text evidence="2">Belongs to the ORC6 family.</text>
</comment>
<comment type="caution">
    <text evidence="9">The sequence shown here is derived from an EMBL/GenBank/DDBJ whole genome shotgun (WGS) entry which is preliminary data.</text>
</comment>
<protein>
    <recommendedName>
        <fullName evidence="11">Origin recognition complex subunit 6</fullName>
    </recommendedName>
</protein>
<dbReference type="AlphaFoldDB" id="A0A9W8KWC7"/>
<dbReference type="EMBL" id="JANBTW010000086">
    <property type="protein sequence ID" value="KAJ2672271.1"/>
    <property type="molecule type" value="Genomic_DNA"/>
</dbReference>
<sequence>MAHMLSEQLEKLQLSNTPGVAPKAAQFFDQICKRMPTQRNNVLSLSRQLIAIQLACENLSVEFNELAANAMSAVSQRAYQSCVQSVRIALGLNKHLTFEQLDVQFNPPPIIIEYSRRLLDEFKQAFIATLPTAVGRNIDLDNSAYIAAAFYLVTTRFKKRIAGKQKLIAVAMIKQPVFLSAMEKVEQFGKNTLAEIDSRGTDLTVTPSRKRTRNMDSVNNGNDEGDDTCTARTSGSRLMNTPTTVQVDEVGSVVNKRVKHFADARAVSEPRPSGSSSLRVEMMKRQRATPSNSTTPPILHETPTKRRSTRSSIIVEITAKEENKPQSKSTATRTPKRSTSNGRTLKKAAAAAKRPRIGVASMIQDRDYKDLPLYADYQEWKTKMLKAL</sequence>
<dbReference type="PANTHER" id="PTHR13394:SF0">
    <property type="entry name" value="ORIGIN RECOGNITION COMPLEX SUBUNIT 6"/>
    <property type="match status" value="1"/>
</dbReference>
<feature type="region of interest" description="Disordered" evidence="6">
    <location>
        <begin position="284"/>
        <end position="354"/>
    </location>
</feature>
<evidence type="ECO:0000259" key="7">
    <source>
        <dbReference type="Pfam" id="PF05460"/>
    </source>
</evidence>
<accession>A0A9W8KWC7</accession>
<keyword evidence="3" id="KW-0235">DNA replication</keyword>
<dbReference type="GO" id="GO:0005664">
    <property type="term" value="C:nuclear origin of replication recognition complex"/>
    <property type="evidence" value="ECO:0007669"/>
    <property type="project" value="InterPro"/>
</dbReference>
<evidence type="ECO:0000259" key="8">
    <source>
        <dbReference type="Pfam" id="PF21913"/>
    </source>
</evidence>
<evidence type="ECO:0000313" key="9">
    <source>
        <dbReference type="EMBL" id="KAJ2672271.1"/>
    </source>
</evidence>
<evidence type="ECO:0000256" key="5">
    <source>
        <dbReference type="ARBA" id="ARBA00023242"/>
    </source>
</evidence>
<dbReference type="Proteomes" id="UP001151518">
    <property type="component" value="Unassembled WGS sequence"/>
</dbReference>
<dbReference type="InterPro" id="IPR054113">
    <property type="entry name" value="ORC6_cyclin-like_2nd"/>
</dbReference>
<comment type="subcellular location">
    <subcellularLocation>
        <location evidence="1">Nucleus</location>
    </subcellularLocation>
</comment>
<keyword evidence="5" id="KW-0539">Nucleus</keyword>
<dbReference type="Gene3D" id="1.10.472.10">
    <property type="entry name" value="Cyclin-like"/>
    <property type="match status" value="1"/>
</dbReference>
<keyword evidence="4" id="KW-0238">DNA-binding</keyword>
<feature type="domain" description="ORC6 second cyclin-like" evidence="8">
    <location>
        <begin position="96"/>
        <end position="188"/>
    </location>
</feature>
<evidence type="ECO:0000256" key="6">
    <source>
        <dbReference type="SAM" id="MobiDB-lite"/>
    </source>
</evidence>
<dbReference type="InterPro" id="IPR008721">
    <property type="entry name" value="ORC6_cyclin_first"/>
</dbReference>
<evidence type="ECO:0000313" key="10">
    <source>
        <dbReference type="Proteomes" id="UP001151518"/>
    </source>
</evidence>
<feature type="compositionally biased region" description="Polar residues" evidence="6">
    <location>
        <begin position="326"/>
        <end position="343"/>
    </location>
</feature>
<feature type="region of interest" description="Disordered" evidence="6">
    <location>
        <begin position="204"/>
        <end position="237"/>
    </location>
</feature>
<organism evidence="9 10">
    <name type="scientific">Coemansia spiralis</name>
    <dbReference type="NCBI Taxonomy" id="417178"/>
    <lineage>
        <taxon>Eukaryota</taxon>
        <taxon>Fungi</taxon>
        <taxon>Fungi incertae sedis</taxon>
        <taxon>Zoopagomycota</taxon>
        <taxon>Kickxellomycotina</taxon>
        <taxon>Kickxellomycetes</taxon>
        <taxon>Kickxellales</taxon>
        <taxon>Kickxellaceae</taxon>
        <taxon>Coemansia</taxon>
    </lineage>
</organism>
<gene>
    <name evidence="9" type="ORF">GGI25_005198</name>
</gene>
<dbReference type="InterPro" id="IPR020529">
    <property type="entry name" value="ORC6_met/pln"/>
</dbReference>
<evidence type="ECO:0000256" key="3">
    <source>
        <dbReference type="ARBA" id="ARBA00022705"/>
    </source>
</evidence>
<evidence type="ECO:0000256" key="2">
    <source>
        <dbReference type="ARBA" id="ARBA00010840"/>
    </source>
</evidence>
<dbReference type="PANTHER" id="PTHR13394">
    <property type="entry name" value="ORIGIN RECOGNITION COMPLEX SUBUNIT 6"/>
    <property type="match status" value="1"/>
</dbReference>
<dbReference type="Pfam" id="PF05460">
    <property type="entry name" value="ORC6"/>
    <property type="match status" value="1"/>
</dbReference>
<evidence type="ECO:0008006" key="11">
    <source>
        <dbReference type="Google" id="ProtNLM"/>
    </source>
</evidence>
<dbReference type="GO" id="GO:0003677">
    <property type="term" value="F:DNA binding"/>
    <property type="evidence" value="ECO:0007669"/>
    <property type="project" value="UniProtKB-KW"/>
</dbReference>